<proteinExistence type="predicted"/>
<protein>
    <submittedName>
        <fullName evidence="3">DUF2884 family protein</fullName>
    </submittedName>
</protein>
<accession>A0A3E0U721</accession>
<dbReference type="AlphaFoldDB" id="A0A3E0U721"/>
<evidence type="ECO:0000256" key="1">
    <source>
        <dbReference type="SAM" id="Coils"/>
    </source>
</evidence>
<comment type="caution">
    <text evidence="3">The sequence shown here is derived from an EMBL/GenBank/DDBJ whole genome shotgun (WGS) entry which is preliminary data.</text>
</comment>
<feature type="signal peptide" evidence="2">
    <location>
        <begin position="1"/>
        <end position="28"/>
    </location>
</feature>
<keyword evidence="4" id="KW-1185">Reference proteome</keyword>
<dbReference type="Pfam" id="PF11101">
    <property type="entry name" value="DUF2884"/>
    <property type="match status" value="1"/>
</dbReference>
<gene>
    <name evidence="3" type="ORF">DXX94_17590</name>
</gene>
<reference evidence="4" key="1">
    <citation type="submission" date="2018-08" db="EMBL/GenBank/DDBJ databases">
        <title>Thalassotalea euphylliae genome.</title>
        <authorList>
            <person name="Summers S."/>
            <person name="Rice S.A."/>
            <person name="Freckelton M.L."/>
            <person name="Nedved B.T."/>
            <person name="Hadfield M.G."/>
        </authorList>
    </citation>
    <scope>NUCLEOTIDE SEQUENCE [LARGE SCALE GENOMIC DNA]</scope>
    <source>
        <strain evidence="4">H3</strain>
    </source>
</reference>
<keyword evidence="1" id="KW-0175">Coiled coil</keyword>
<dbReference type="RefSeq" id="WP_116017893.1">
    <property type="nucleotide sequence ID" value="NZ_QUOT01000001.1"/>
</dbReference>
<dbReference type="EMBL" id="QUOT01000001">
    <property type="protein sequence ID" value="REL32377.1"/>
    <property type="molecule type" value="Genomic_DNA"/>
</dbReference>
<organism evidence="3 4">
    <name type="scientific">Thalassotalea euphylliae</name>
    <dbReference type="NCBI Taxonomy" id="1655234"/>
    <lineage>
        <taxon>Bacteria</taxon>
        <taxon>Pseudomonadati</taxon>
        <taxon>Pseudomonadota</taxon>
        <taxon>Gammaproteobacteria</taxon>
        <taxon>Alteromonadales</taxon>
        <taxon>Colwelliaceae</taxon>
        <taxon>Thalassotalea</taxon>
    </lineage>
</organism>
<evidence type="ECO:0000313" key="3">
    <source>
        <dbReference type="EMBL" id="REL32377.1"/>
    </source>
</evidence>
<name>A0A3E0U721_9GAMM</name>
<keyword evidence="2" id="KW-0732">Signal</keyword>
<dbReference type="InterPro" id="IPR021307">
    <property type="entry name" value="DUF2884"/>
</dbReference>
<evidence type="ECO:0000256" key="2">
    <source>
        <dbReference type="SAM" id="SignalP"/>
    </source>
</evidence>
<evidence type="ECO:0000313" key="4">
    <source>
        <dbReference type="Proteomes" id="UP000256899"/>
    </source>
</evidence>
<feature type="coiled-coil region" evidence="1">
    <location>
        <begin position="205"/>
        <end position="264"/>
    </location>
</feature>
<dbReference type="Proteomes" id="UP000256899">
    <property type="component" value="Unassembled WGS sequence"/>
</dbReference>
<feature type="chain" id="PRO_5017641657" evidence="2">
    <location>
        <begin position="29"/>
        <end position="274"/>
    </location>
</feature>
<sequence>MKKLTAASVTLISATLISATLISAPVSAHDINSDACDVNLETGMYINHEVIGFTKNDKVLYKIVGENTLVVNGEEVSLAAHQEALVADYADSIRAVVPEVKGIAIEGIALATEGVNLAFNELLGEGNNLANNLTQELNKLGSELDTRLSLESGIRFDENGAIGEDFLGEDFEERVEDTIESAIQDSIGSLLIAVGQEMLFAGGDMEALETRMENFGADIEQQMEARAELLEAKADALCQSIVVIDELEAQMRDEISELADFDLLEVSAHHNNKI</sequence>